<protein>
    <submittedName>
        <fullName evidence="2">Uncharacterized protein</fullName>
    </submittedName>
</protein>
<evidence type="ECO:0000313" key="2">
    <source>
        <dbReference type="EMBL" id="KAG2946830.1"/>
    </source>
</evidence>
<dbReference type="Proteomes" id="UP000736787">
    <property type="component" value="Unassembled WGS sequence"/>
</dbReference>
<dbReference type="AlphaFoldDB" id="A0A8T1E6J5"/>
<dbReference type="VEuPathDB" id="FungiDB:PC110_g11016"/>
<sequence length="153" mass="17386">MPRTALHEAYDRVEDGDHVHSASKSTDELNSLEETKATATKPCNSSIGVPMKEQSRKQESMESALLALLTHKLVLSRILVLQLQEERMRFEHYHLSQLWDFHCHRMTDTGNEINDVIESATQLLTSDSSIVMDAGFDEYAKQLHAAIEFGIRM</sequence>
<comment type="caution">
    <text evidence="2">The sequence shown here is derived from an EMBL/GenBank/DDBJ whole genome shotgun (WGS) entry which is preliminary data.</text>
</comment>
<organism evidence="2 3">
    <name type="scientific">Phytophthora cactorum</name>
    <dbReference type="NCBI Taxonomy" id="29920"/>
    <lineage>
        <taxon>Eukaryota</taxon>
        <taxon>Sar</taxon>
        <taxon>Stramenopiles</taxon>
        <taxon>Oomycota</taxon>
        <taxon>Peronosporomycetes</taxon>
        <taxon>Peronosporales</taxon>
        <taxon>Peronosporaceae</taxon>
        <taxon>Phytophthora</taxon>
    </lineage>
</organism>
<feature type="compositionally biased region" description="Polar residues" evidence="1">
    <location>
        <begin position="37"/>
        <end position="47"/>
    </location>
</feature>
<dbReference type="EMBL" id="RCMK01000148">
    <property type="protein sequence ID" value="KAG2946830.1"/>
    <property type="molecule type" value="Genomic_DNA"/>
</dbReference>
<accession>A0A8T1E6J5</accession>
<evidence type="ECO:0000313" key="3">
    <source>
        <dbReference type="Proteomes" id="UP000736787"/>
    </source>
</evidence>
<name>A0A8T1E6J5_9STRA</name>
<evidence type="ECO:0000256" key="1">
    <source>
        <dbReference type="SAM" id="MobiDB-lite"/>
    </source>
</evidence>
<reference evidence="2" key="1">
    <citation type="submission" date="2018-10" db="EMBL/GenBank/DDBJ databases">
        <title>Effector identification in a new, highly contiguous assembly of the strawberry crown rot pathogen Phytophthora cactorum.</title>
        <authorList>
            <person name="Armitage A.D."/>
            <person name="Nellist C.F."/>
            <person name="Bates H."/>
            <person name="Vickerstaff R.J."/>
            <person name="Harrison R.J."/>
        </authorList>
    </citation>
    <scope>NUCLEOTIDE SEQUENCE</scope>
    <source>
        <strain evidence="2">4040</strain>
    </source>
</reference>
<feature type="region of interest" description="Disordered" evidence="1">
    <location>
        <begin position="15"/>
        <end position="50"/>
    </location>
</feature>
<proteinExistence type="predicted"/>
<gene>
    <name evidence="2" type="ORF">PC117_g7308</name>
</gene>